<dbReference type="EMBL" id="QGGQ01000001">
    <property type="protein sequence ID" value="PWK25624.1"/>
    <property type="molecule type" value="Genomic_DNA"/>
</dbReference>
<dbReference type="InterPro" id="IPR022172">
    <property type="entry name" value="DUF3703"/>
</dbReference>
<organism evidence="2 3">
    <name type="scientific">Maribacter polysiphoniae</name>
    <dbReference type="NCBI Taxonomy" id="429344"/>
    <lineage>
        <taxon>Bacteria</taxon>
        <taxon>Pseudomonadati</taxon>
        <taxon>Bacteroidota</taxon>
        <taxon>Flavobacteriia</taxon>
        <taxon>Flavobacteriales</taxon>
        <taxon>Flavobacteriaceae</taxon>
        <taxon>Maribacter</taxon>
    </lineage>
</organism>
<accession>A0A316E5F3</accession>
<dbReference type="EMBL" id="JACWLN010000002">
    <property type="protein sequence ID" value="MBD1260165.1"/>
    <property type="molecule type" value="Genomic_DNA"/>
</dbReference>
<comment type="caution">
    <text evidence="2">The sequence shown here is derived from an EMBL/GenBank/DDBJ whole genome shotgun (WGS) entry which is preliminary data.</text>
</comment>
<protein>
    <submittedName>
        <fullName evidence="1">DUF3703 domain-containing protein</fullName>
    </submittedName>
    <submittedName>
        <fullName evidence="2">Uncharacterized protein DUF3703</fullName>
    </submittedName>
</protein>
<dbReference type="Pfam" id="PF12487">
    <property type="entry name" value="DUF3703"/>
    <property type="match status" value="1"/>
</dbReference>
<dbReference type="Proteomes" id="UP000651837">
    <property type="component" value="Unassembled WGS sequence"/>
</dbReference>
<evidence type="ECO:0000313" key="1">
    <source>
        <dbReference type="EMBL" id="MBD1260165.1"/>
    </source>
</evidence>
<dbReference type="RefSeq" id="WP_109648564.1">
    <property type="nucleotide sequence ID" value="NZ_JACWLN010000002.1"/>
</dbReference>
<evidence type="ECO:0000313" key="2">
    <source>
        <dbReference type="EMBL" id="PWK25624.1"/>
    </source>
</evidence>
<keyword evidence="4" id="KW-1185">Reference proteome</keyword>
<name>A0A316E5F3_9FLAO</name>
<evidence type="ECO:0000313" key="4">
    <source>
        <dbReference type="Proteomes" id="UP000651837"/>
    </source>
</evidence>
<gene>
    <name evidence="1" type="ORF">HZY62_06180</name>
    <name evidence="2" type="ORF">LX92_00366</name>
</gene>
<sequence length="124" mass="14270">MKFNTTIPSGLKGHYLKEIELYRSCLQKNDLTRAWHHLERSHVLGQSFPLEHTYSHWLMLKFGFRQRNLIEVLGQLLRLLVGGWKSFIDHVPLGNTGGSNVPPMKMMEIPPDLTLILNNHGKGQ</sequence>
<proteinExistence type="predicted"/>
<dbReference type="AlphaFoldDB" id="A0A316E5F3"/>
<reference evidence="2 3" key="1">
    <citation type="submission" date="2018-05" db="EMBL/GenBank/DDBJ databases">
        <title>Genomic Encyclopedia of Archaeal and Bacterial Type Strains, Phase II (KMG-II): from individual species to whole genera.</title>
        <authorList>
            <person name="Goeker M."/>
        </authorList>
    </citation>
    <scope>NUCLEOTIDE SEQUENCE [LARGE SCALE GENOMIC DNA]</scope>
    <source>
        <strain evidence="2 3">DSM 23514</strain>
    </source>
</reference>
<dbReference type="Proteomes" id="UP000245667">
    <property type="component" value="Unassembled WGS sequence"/>
</dbReference>
<reference evidence="1 4" key="2">
    <citation type="submission" date="2020-07" db="EMBL/GenBank/DDBJ databases">
        <title>The draft genome sequence of Maribacter polysiphoniae KCTC 22021.</title>
        <authorList>
            <person name="Mu L."/>
        </authorList>
    </citation>
    <scope>NUCLEOTIDE SEQUENCE [LARGE SCALE GENOMIC DNA]</scope>
    <source>
        <strain evidence="1 4">KCTC 22021</strain>
    </source>
</reference>
<dbReference type="OrthoDB" id="9799416at2"/>
<evidence type="ECO:0000313" key="3">
    <source>
        <dbReference type="Proteomes" id="UP000245667"/>
    </source>
</evidence>